<dbReference type="OrthoDB" id="241497at2759"/>
<evidence type="ECO:0000256" key="1">
    <source>
        <dbReference type="SAM" id="MobiDB-lite"/>
    </source>
</evidence>
<keyword evidence="3" id="KW-1185">Reference proteome</keyword>
<dbReference type="OMA" id="VNYEWAS"/>
<feature type="region of interest" description="Disordered" evidence="1">
    <location>
        <begin position="550"/>
        <end position="577"/>
    </location>
</feature>
<comment type="caution">
    <text evidence="2">The sequence shown here is derived from an EMBL/GenBank/DDBJ whole genome shotgun (WGS) entry which is preliminary data.</text>
</comment>
<protein>
    <submittedName>
        <fullName evidence="2">Uncharacterized protein</fullName>
    </submittedName>
</protein>
<feature type="region of interest" description="Disordered" evidence="1">
    <location>
        <begin position="222"/>
        <end position="241"/>
    </location>
</feature>
<name>A0A0N1HV03_LEPSE</name>
<reference evidence="2 3" key="1">
    <citation type="journal article" date="2015" name="PLoS Pathog.">
        <title>Leptomonas seymouri: Adaptations to the Dixenous Life Cycle Analyzed by Genome Sequencing, Transcriptome Profiling and Co-infection with Leishmania donovani.</title>
        <authorList>
            <person name="Kraeva N."/>
            <person name="Butenko A."/>
            <person name="Hlavacova J."/>
            <person name="Kostygov A."/>
            <person name="Myskova J."/>
            <person name="Grybchuk D."/>
            <person name="Lestinova T."/>
            <person name="Votypka J."/>
            <person name="Volf P."/>
            <person name="Opperdoes F."/>
            <person name="Flegontov P."/>
            <person name="Lukes J."/>
            <person name="Yurchenko V."/>
        </authorList>
    </citation>
    <scope>NUCLEOTIDE SEQUENCE [LARGE SCALE GENOMIC DNA]</scope>
    <source>
        <strain evidence="2 3">ATCC 30220</strain>
    </source>
</reference>
<dbReference type="AlphaFoldDB" id="A0A0N1HV03"/>
<dbReference type="EMBL" id="LJSK01000191">
    <property type="protein sequence ID" value="KPI85381.1"/>
    <property type="molecule type" value="Genomic_DNA"/>
</dbReference>
<dbReference type="Proteomes" id="UP000038009">
    <property type="component" value="Unassembled WGS sequence"/>
</dbReference>
<sequence>MDTDIASSEVVPRFVDLALFLCGTALRHLRSELHSADPVSVQLHRWYLHHVCFLHTLPNDEEAEAPCESAAAAEAEREETRQGGLSNDTLFFLASAPPSSASTVGGGSREVSFTSAFKKLHRSPPAAVFPLAASNACSGHAAGTVSANAVGFVHARSASEPLDESSLVEHSRRGPQRCSDVGFSVLEEFLGVAQESGRPSLMRRVAEALIYTLTEHTELPGTPAAAAESAAPAASSSSGPSTVRVATLSKLFEEDLLDDELSMEAGNATRSFHIWVNYEWASASFLRQTRLAGVATQWLRELCRYRDGQRQPPTCVSCDTWQCSKLDRDALRLLPTNLKEMYAALEGVFEGHTNTHRLLMEMSLMQRAPHLTDNALAKLLVVQGPPIAATMSRAELANRGTQPILMSITSGMLLYAQYYLSFHSLSVARHCVRVALQVAQEVPSNSILALAHYTAHVVAVHQGRPADAGNSISIALQLSLGSAAPDGGTGGDGGGTEANGAAAAVTADGQIASVTFAGAAQLLLFFPGAVSAALRSVLYTGRLGSASLTEGDDGGAPTIAQGVVEDPGRQRGSGGGDAVSVQTVAQSIRHAVLRAEISLLHTPPVEGRWVSVVAGLHRETLLLIGALYGIVSTPTAIDETSLKSLLCEVKREAALTSPLFMTQGSRSLFWEVLRHVAHHALSMQEHLLFTETHNHLTGATQALRCLRAALGAIRVHYGGASVETATNNVFFSGVVRYCAACHLQDGGYVTAAHSLFTTVVECLGYAAGMEGHGTTAESRLASVMCDVDAASKTAQQCWPPDHLLLYALAQRRRSETAAFLGLGPALADAQQALLAVSSRYSFSFGVLTAQLMEARAHQHNGRYSAALAIGRRVEHSALRIGYPSLVEAACVLQVTAHSSSGEWRAAQRILQRLQPRHGGHRVSVLLYKFSVHLELLLSEKCVSSHDVKTLTRNWLELMRRETFLSTSCSSVAGEVRTSLAERLCFLSTLTRAHSLLGSNVEALRAETVACLQHLRQRQGVPVSDIYTHGDCEEVCEHSLSCEWPTPQP</sequence>
<organism evidence="2 3">
    <name type="scientific">Leptomonas seymouri</name>
    <dbReference type="NCBI Taxonomy" id="5684"/>
    <lineage>
        <taxon>Eukaryota</taxon>
        <taxon>Discoba</taxon>
        <taxon>Euglenozoa</taxon>
        <taxon>Kinetoplastea</taxon>
        <taxon>Metakinetoplastina</taxon>
        <taxon>Trypanosomatida</taxon>
        <taxon>Trypanosomatidae</taxon>
        <taxon>Leishmaniinae</taxon>
        <taxon>Leptomonas</taxon>
    </lineage>
</organism>
<feature type="compositionally biased region" description="Low complexity" evidence="1">
    <location>
        <begin position="223"/>
        <end position="241"/>
    </location>
</feature>
<proteinExistence type="predicted"/>
<accession>A0A0N1HV03</accession>
<dbReference type="VEuPathDB" id="TriTrypDB:Lsey_0191_0130"/>
<gene>
    <name evidence="2" type="ORF">ABL78_5562</name>
</gene>
<evidence type="ECO:0000313" key="2">
    <source>
        <dbReference type="EMBL" id="KPI85381.1"/>
    </source>
</evidence>
<evidence type="ECO:0000313" key="3">
    <source>
        <dbReference type="Proteomes" id="UP000038009"/>
    </source>
</evidence>